<organism evidence="2 3">
    <name type="scientific">Extremus antarcticus</name>
    <dbReference type="NCBI Taxonomy" id="702011"/>
    <lineage>
        <taxon>Eukaryota</taxon>
        <taxon>Fungi</taxon>
        <taxon>Dikarya</taxon>
        <taxon>Ascomycota</taxon>
        <taxon>Pezizomycotina</taxon>
        <taxon>Dothideomycetes</taxon>
        <taxon>Dothideomycetidae</taxon>
        <taxon>Mycosphaerellales</taxon>
        <taxon>Extremaceae</taxon>
        <taxon>Extremus</taxon>
    </lineage>
</organism>
<gene>
    <name evidence="2" type="ORF">LTR09_001599</name>
</gene>
<evidence type="ECO:0000313" key="2">
    <source>
        <dbReference type="EMBL" id="KAK3057415.1"/>
    </source>
</evidence>
<dbReference type="Proteomes" id="UP001271007">
    <property type="component" value="Unassembled WGS sequence"/>
</dbReference>
<reference evidence="2" key="1">
    <citation type="submission" date="2023-04" db="EMBL/GenBank/DDBJ databases">
        <title>Black Yeasts Isolated from many extreme environments.</title>
        <authorList>
            <person name="Coleine C."/>
            <person name="Stajich J.E."/>
            <person name="Selbmann L."/>
        </authorList>
    </citation>
    <scope>NUCLEOTIDE SEQUENCE</scope>
    <source>
        <strain evidence="2">CCFEE 5312</strain>
    </source>
</reference>
<dbReference type="AlphaFoldDB" id="A0AAJ0GH49"/>
<evidence type="ECO:0000256" key="1">
    <source>
        <dbReference type="SAM" id="MobiDB-lite"/>
    </source>
</evidence>
<keyword evidence="3" id="KW-1185">Reference proteome</keyword>
<dbReference type="EMBL" id="JAWDJX010000003">
    <property type="protein sequence ID" value="KAK3057415.1"/>
    <property type="molecule type" value="Genomic_DNA"/>
</dbReference>
<feature type="region of interest" description="Disordered" evidence="1">
    <location>
        <begin position="50"/>
        <end position="91"/>
    </location>
</feature>
<protein>
    <submittedName>
        <fullName evidence="2">Uncharacterized protein</fullName>
    </submittedName>
</protein>
<evidence type="ECO:0000313" key="3">
    <source>
        <dbReference type="Proteomes" id="UP001271007"/>
    </source>
</evidence>
<comment type="caution">
    <text evidence="2">The sequence shown here is derived from an EMBL/GenBank/DDBJ whole genome shotgun (WGS) entry which is preliminary data.</text>
</comment>
<accession>A0AAJ0GH49</accession>
<name>A0AAJ0GH49_9PEZI</name>
<proteinExistence type="predicted"/>
<feature type="compositionally biased region" description="Polar residues" evidence="1">
    <location>
        <begin position="67"/>
        <end position="91"/>
    </location>
</feature>
<sequence>MSSAEAQIVYTRGADFIQPVEAQDTFAHQFDLSQPDQAMESYQKIMHQHTKQQYDMASASERRRVKNTASYGSVSLSSETSNASVGSEATS</sequence>